<evidence type="ECO:0000313" key="4">
    <source>
        <dbReference type="Proteomes" id="UP000651837"/>
    </source>
</evidence>
<dbReference type="Proteomes" id="UP000245667">
    <property type="component" value="Unassembled WGS sequence"/>
</dbReference>
<dbReference type="RefSeq" id="WP_109651787.1">
    <property type="nucleotide sequence ID" value="NZ_JACWLN010000005.1"/>
</dbReference>
<proteinExistence type="predicted"/>
<name>A0A316DXS7_9FLAO</name>
<sequence length="335" mass="38126">MKILYAIQGTGNGHLSRARDIIPELHKKKVNLDILVSGTQADVQIPFPITYQLKGLSFIFGKKGGVDMWRTYLKTNSAKLQKEIKSLPISDYDLIINDFEPVSAWACKLKHKKCIGLSHQAAVIAPNTPKPIKNDLLGKMILKKYAPTNQSYGLHFKAYGDKIFTPIVRREIRNTKRTEGNYYTVYLPSYSDEKILRILSKLKGVHWEVFSKHTDTDFFYKNITVRKINNEAFIHSMAHCKGILCGAGFETPAEALHLGKKLMAIPMKGQYEQQCNAAALREMGVPIMKSLKLKHLETLEDWIEMDNTINIHYPDITANIVDQILQEATVDQMDY</sequence>
<reference evidence="2 3" key="1">
    <citation type="submission" date="2018-05" db="EMBL/GenBank/DDBJ databases">
        <title>Genomic Encyclopedia of Archaeal and Bacterial Type Strains, Phase II (KMG-II): from individual species to whole genera.</title>
        <authorList>
            <person name="Goeker M."/>
        </authorList>
    </citation>
    <scope>NUCLEOTIDE SEQUENCE [LARGE SCALE GENOMIC DNA]</scope>
    <source>
        <strain evidence="2 3">DSM 23514</strain>
    </source>
</reference>
<dbReference type="Gene3D" id="3.40.50.2000">
    <property type="entry name" value="Glycogen Phosphorylase B"/>
    <property type="match status" value="1"/>
</dbReference>
<keyword evidence="4" id="KW-1185">Reference proteome</keyword>
<dbReference type="Proteomes" id="UP000651837">
    <property type="component" value="Unassembled WGS sequence"/>
</dbReference>
<dbReference type="OrthoDB" id="9793805at2"/>
<evidence type="ECO:0000313" key="2">
    <source>
        <dbReference type="EMBL" id="PWK22911.1"/>
    </source>
</evidence>
<protein>
    <submittedName>
        <fullName evidence="1">Glycosyl transferase</fullName>
    </submittedName>
    <submittedName>
        <fullName evidence="2">Uncharacterized protein (TIGR00661 family)</fullName>
    </submittedName>
</protein>
<dbReference type="AlphaFoldDB" id="A0A316DXS7"/>
<accession>A0A316DXS7</accession>
<evidence type="ECO:0000313" key="1">
    <source>
        <dbReference type="EMBL" id="MBD1261574.1"/>
    </source>
</evidence>
<dbReference type="GO" id="GO:0016740">
    <property type="term" value="F:transferase activity"/>
    <property type="evidence" value="ECO:0007669"/>
    <property type="project" value="UniProtKB-KW"/>
</dbReference>
<evidence type="ECO:0000313" key="3">
    <source>
        <dbReference type="Proteomes" id="UP000245667"/>
    </source>
</evidence>
<dbReference type="SUPFAM" id="SSF53756">
    <property type="entry name" value="UDP-Glycosyltransferase/glycogen phosphorylase"/>
    <property type="match status" value="1"/>
</dbReference>
<dbReference type="EMBL" id="JACWLN010000005">
    <property type="protein sequence ID" value="MBD1261574.1"/>
    <property type="molecule type" value="Genomic_DNA"/>
</dbReference>
<comment type="caution">
    <text evidence="2">The sequence shown here is derived from an EMBL/GenBank/DDBJ whole genome shotgun (WGS) entry which is preliminary data.</text>
</comment>
<organism evidence="2 3">
    <name type="scientific">Maribacter polysiphoniae</name>
    <dbReference type="NCBI Taxonomy" id="429344"/>
    <lineage>
        <taxon>Bacteria</taxon>
        <taxon>Pseudomonadati</taxon>
        <taxon>Bacteroidota</taxon>
        <taxon>Flavobacteriia</taxon>
        <taxon>Flavobacteriales</taxon>
        <taxon>Flavobacteriaceae</taxon>
        <taxon>Maribacter</taxon>
    </lineage>
</organism>
<dbReference type="Pfam" id="PF13528">
    <property type="entry name" value="Glyco_trans_1_3"/>
    <property type="match status" value="1"/>
</dbReference>
<reference evidence="1 4" key="2">
    <citation type="submission" date="2020-07" db="EMBL/GenBank/DDBJ databases">
        <title>The draft genome sequence of Maribacter polysiphoniae KCTC 22021.</title>
        <authorList>
            <person name="Mu L."/>
        </authorList>
    </citation>
    <scope>NUCLEOTIDE SEQUENCE [LARGE SCALE GENOMIC DNA]</scope>
    <source>
        <strain evidence="1 4">KCTC 22021</strain>
    </source>
</reference>
<dbReference type="EMBL" id="QGGQ01000006">
    <property type="protein sequence ID" value="PWK22911.1"/>
    <property type="molecule type" value="Genomic_DNA"/>
</dbReference>
<keyword evidence="1" id="KW-0808">Transferase</keyword>
<gene>
    <name evidence="1" type="ORF">HZY62_13300</name>
    <name evidence="2" type="ORF">LX92_02850</name>
</gene>